<evidence type="ECO:0000313" key="2">
    <source>
        <dbReference type="Proteomes" id="UP000585970"/>
    </source>
</evidence>
<organism evidence="1 2">
    <name type="scientific">Bartonella fuyuanensis</name>
    <dbReference type="NCBI Taxonomy" id="1460968"/>
    <lineage>
        <taxon>Bacteria</taxon>
        <taxon>Pseudomonadati</taxon>
        <taxon>Pseudomonadota</taxon>
        <taxon>Alphaproteobacteria</taxon>
        <taxon>Hyphomicrobiales</taxon>
        <taxon>Bartonellaceae</taxon>
        <taxon>Bartonella</taxon>
    </lineage>
</organism>
<comment type="caution">
    <text evidence="1">The sequence shown here is derived from an EMBL/GenBank/DDBJ whole genome shotgun (WGS) entry which is preliminary data.</text>
</comment>
<evidence type="ECO:0000313" key="1">
    <source>
        <dbReference type="EMBL" id="MBB4077153.1"/>
    </source>
</evidence>
<proteinExistence type="predicted"/>
<dbReference type="AlphaFoldDB" id="A0A840DZP9"/>
<sequence>MKKSLLMFIATTDTGLTTVAYASHDTFEKIKRTEKSP</sequence>
<keyword evidence="2" id="KW-1185">Reference proteome</keyword>
<reference evidence="1 2" key="1">
    <citation type="submission" date="2020-08" db="EMBL/GenBank/DDBJ databases">
        <title>Genomic Encyclopedia of Type Strains, Phase IV (KMG-IV): sequencing the most valuable type-strain genomes for metagenomic binning, comparative biology and taxonomic classification.</title>
        <authorList>
            <person name="Goeker M."/>
        </authorList>
    </citation>
    <scope>NUCLEOTIDE SEQUENCE [LARGE SCALE GENOMIC DNA]</scope>
    <source>
        <strain evidence="1 2">DSM 100694</strain>
    </source>
</reference>
<dbReference type="EMBL" id="JACIFE010000024">
    <property type="protein sequence ID" value="MBB4077153.1"/>
    <property type="molecule type" value="Genomic_DNA"/>
</dbReference>
<name>A0A840DZP9_9HYPH</name>
<dbReference type="Proteomes" id="UP000585970">
    <property type="component" value="Unassembled WGS sequence"/>
</dbReference>
<protein>
    <submittedName>
        <fullName evidence="1">Uncharacterized protein</fullName>
    </submittedName>
</protein>
<accession>A0A840DZP9</accession>
<gene>
    <name evidence="1" type="ORF">GGR08_001470</name>
</gene>